<dbReference type="Gene3D" id="3.30.70.250">
    <property type="entry name" value="Malonyl-CoA ACP transacylase, ACP-binding"/>
    <property type="match status" value="1"/>
</dbReference>
<evidence type="ECO:0000256" key="3">
    <source>
        <dbReference type="ARBA" id="ARBA00023315"/>
    </source>
</evidence>
<keyword evidence="2 7" id="KW-0808">Transferase</keyword>
<dbReference type="Pfam" id="PF03060">
    <property type="entry name" value="NMO"/>
    <property type="match status" value="1"/>
</dbReference>
<dbReference type="EC" id="2.3.1.39" evidence="1"/>
<dbReference type="InterPro" id="IPR016036">
    <property type="entry name" value="Malonyl_transacylase_ACP-bd"/>
</dbReference>
<dbReference type="EMBL" id="CP126980">
    <property type="protein sequence ID" value="WIM94376.1"/>
    <property type="molecule type" value="Genomic_DNA"/>
</dbReference>
<dbReference type="InterPro" id="IPR014043">
    <property type="entry name" value="Acyl_transferase_dom"/>
</dbReference>
<organism evidence="7 8">
    <name type="scientific">Actinoplanes oblitus</name>
    <dbReference type="NCBI Taxonomy" id="3040509"/>
    <lineage>
        <taxon>Bacteria</taxon>
        <taxon>Bacillati</taxon>
        <taxon>Actinomycetota</taxon>
        <taxon>Actinomycetes</taxon>
        <taxon>Micromonosporales</taxon>
        <taxon>Micromonosporaceae</taxon>
        <taxon>Actinoplanes</taxon>
    </lineage>
</organism>
<reference evidence="7 8" key="1">
    <citation type="submission" date="2023-06" db="EMBL/GenBank/DDBJ databases">
        <authorList>
            <person name="Yushchuk O."/>
            <person name="Binda E."/>
            <person name="Ruckert-Reed C."/>
            <person name="Fedorenko V."/>
            <person name="Kalinowski J."/>
            <person name="Marinelli F."/>
        </authorList>
    </citation>
    <scope>NUCLEOTIDE SEQUENCE [LARGE SCALE GENOMIC DNA]</scope>
    <source>
        <strain evidence="7 8">NRRL 3884</strain>
    </source>
</reference>
<dbReference type="PANTHER" id="PTHR42681">
    <property type="entry name" value="MALONYL-COA-ACYL CARRIER PROTEIN TRANSACYLASE, MITOCHONDRIAL"/>
    <property type="match status" value="1"/>
</dbReference>
<name>A0ABY8W938_9ACTN</name>
<keyword evidence="3 7" id="KW-0012">Acyltransferase</keyword>
<dbReference type="SUPFAM" id="SSF55048">
    <property type="entry name" value="Probable ACP-binding domain of malonyl-CoA ACP transacylase"/>
    <property type="match status" value="2"/>
</dbReference>
<protein>
    <recommendedName>
        <fullName evidence="1">[acyl-carrier-protein] S-malonyltransferase</fullName>
        <ecNumber evidence="1">2.3.1.39</ecNumber>
    </recommendedName>
</protein>
<dbReference type="RefSeq" id="WP_284915579.1">
    <property type="nucleotide sequence ID" value="NZ_CP126980.1"/>
</dbReference>
<evidence type="ECO:0000313" key="8">
    <source>
        <dbReference type="Proteomes" id="UP001240150"/>
    </source>
</evidence>
<evidence type="ECO:0000256" key="2">
    <source>
        <dbReference type="ARBA" id="ARBA00022679"/>
    </source>
</evidence>
<keyword evidence="8" id="KW-1185">Reference proteome</keyword>
<dbReference type="PANTHER" id="PTHR42681:SF1">
    <property type="entry name" value="MALONYL-COA-ACYL CARRIER PROTEIN TRANSACYLASE, MITOCHONDRIAL"/>
    <property type="match status" value="1"/>
</dbReference>
<evidence type="ECO:0000259" key="6">
    <source>
        <dbReference type="SMART" id="SM00827"/>
    </source>
</evidence>
<dbReference type="Pfam" id="PF00698">
    <property type="entry name" value="Acyl_transf_1"/>
    <property type="match status" value="2"/>
</dbReference>
<dbReference type="InterPro" id="IPR001227">
    <property type="entry name" value="Ac_transferase_dom_sf"/>
</dbReference>
<comment type="catalytic activity">
    <reaction evidence="4">
        <text>holo-[ACP] + malonyl-CoA = malonyl-[ACP] + CoA</text>
        <dbReference type="Rhea" id="RHEA:41792"/>
        <dbReference type="Rhea" id="RHEA-COMP:9623"/>
        <dbReference type="Rhea" id="RHEA-COMP:9685"/>
        <dbReference type="ChEBI" id="CHEBI:57287"/>
        <dbReference type="ChEBI" id="CHEBI:57384"/>
        <dbReference type="ChEBI" id="CHEBI:64479"/>
        <dbReference type="ChEBI" id="CHEBI:78449"/>
        <dbReference type="EC" id="2.3.1.39"/>
    </reaction>
</comment>
<dbReference type="Gene3D" id="3.20.20.70">
    <property type="entry name" value="Aldolase class I"/>
    <property type="match status" value="1"/>
</dbReference>
<feature type="domain" description="Malonyl-CoA:ACP transacylase (MAT)" evidence="6">
    <location>
        <begin position="12"/>
        <end position="308"/>
    </location>
</feature>
<evidence type="ECO:0000256" key="1">
    <source>
        <dbReference type="ARBA" id="ARBA00013258"/>
    </source>
</evidence>
<dbReference type="Gene3D" id="3.40.366.10">
    <property type="entry name" value="Malonyl-Coenzyme A Acyl Carrier Protein, domain 2"/>
    <property type="match status" value="2"/>
</dbReference>
<dbReference type="SMART" id="SM00827">
    <property type="entry name" value="PKS_AT"/>
    <property type="match status" value="2"/>
</dbReference>
<dbReference type="SUPFAM" id="SSF52151">
    <property type="entry name" value="FabD/lysophospholipase-like"/>
    <property type="match status" value="2"/>
</dbReference>
<dbReference type="InterPro" id="IPR004410">
    <property type="entry name" value="Malonyl_CoA-ACP_transAc_FabD"/>
</dbReference>
<dbReference type="NCBIfam" id="TIGR00128">
    <property type="entry name" value="fabD"/>
    <property type="match status" value="1"/>
</dbReference>
<dbReference type="InterPro" id="IPR016035">
    <property type="entry name" value="Acyl_Trfase/lysoPLipase"/>
</dbReference>
<evidence type="ECO:0000256" key="4">
    <source>
        <dbReference type="ARBA" id="ARBA00048462"/>
    </source>
</evidence>
<dbReference type="Proteomes" id="UP001240150">
    <property type="component" value="Chromosome"/>
</dbReference>
<feature type="region of interest" description="Disordered" evidence="5">
    <location>
        <begin position="618"/>
        <end position="643"/>
    </location>
</feature>
<evidence type="ECO:0000313" key="7">
    <source>
        <dbReference type="EMBL" id="WIM94376.1"/>
    </source>
</evidence>
<proteinExistence type="predicted"/>
<evidence type="ECO:0000256" key="5">
    <source>
        <dbReference type="SAM" id="MobiDB-lite"/>
    </source>
</evidence>
<dbReference type="InterPro" id="IPR013785">
    <property type="entry name" value="Aldolase_TIM"/>
</dbReference>
<dbReference type="SUPFAM" id="SSF51412">
    <property type="entry name" value="Inosine monophosphate dehydrogenase (IMPDH)"/>
    <property type="match status" value="1"/>
</dbReference>
<dbReference type="GO" id="GO:0004314">
    <property type="term" value="F:[acyl-carrier-protein] S-malonyltransferase activity"/>
    <property type="evidence" value="ECO:0007669"/>
    <property type="project" value="UniProtKB-EC"/>
</dbReference>
<accession>A0ABY8W938</accession>
<feature type="compositionally biased region" description="Low complexity" evidence="5">
    <location>
        <begin position="618"/>
        <end position="640"/>
    </location>
</feature>
<sequence length="1054" mass="111722">MSLSGEAPIVFMFPGQGSQYYQMGRDLFDHNEAFRTALSGYDATVAEALGYSVLDRIHDRGRRKSDPLVDTRLTHPAIVMLELALVDALAAAGITPDVVLGVSLGEYAAAVTAGSLDPAECLRLLTRQAAALRGSPPGGMLAVLAGSEVLDSVPALRSCEVAARNYPGNFVVAGTEDDLARAESALLAADVPHLRLPVEYAFHSSLLDGTLERSRANFAGVRLTPPRLPWISCVGGALVTEPTAEHFWRVARDPIDFEAAMATLRGRGEFRSLDLGPSSSLHNFVRALLPEGSASVSIPLLSPFARDTELFEKARSQVPPRRQPRKVEVMKVYGFPGQGSQRRGMGKDLFARFPAETAIADRVLGYSVAELCLTDPQRRLGSTEFTQPALYVVEALGYLDRIAADPVPPDYLVGHSLGEYAALFAAGVFDFETGLRLVQRRGAVMAASGAAGTMVAVIGLGQAAIAEVLTTAGLTGLDLANDNAPDQCVISGPAHEIDAACPALEAAGARTVRLNVSAPLHSRYMRPAAETFGQFLDGVTLRPPAIPVLANVDGLPYTAETLKERLTAQIAAPVRWTDTVRRLMAGGDFTFVELGPGQVLTKLVTRIRAAAEPLPALAEPLPAPSRPLAAPAEPAAPRASGADDLGAADFRQRYGLRRAYLIGSMYGGVSGHELLRSAAKAGVLAFLGTAGLTLDEVEREVHAVVDDLGPGGTYGVNLQYSHREPGREAALVDLLLRYGVDLVEASGHPVITEDLVRFRLKGGRIIAKVSRTDVAAEFLAEPPEHLVRRLLRSGAVTEEEARAARGTPMADDLCAEADGGWLGGTAGALSLLPAVLRLRDRAALPGHRVHVGCAGGLGTPEAVAAAFVMGADFVLTGSVNQCSVEAATSSRVKDLLQEAGEFDVATGPWGELFELGVPARYLSRGLLFPARATALYELWQRHDSLADLPAETRGRVLDNYLGGEQPPATTPGADPKAELAELFRAYFTRGRRLAVAGDERSADYLVHCGPAMGAFNQVVAGTELEPWPARTVGAIADVLMEGAAEHLTRTGNRA</sequence>
<feature type="domain" description="Malonyl-CoA:ACP transacylase (MAT)" evidence="6">
    <location>
        <begin position="335"/>
        <end position="628"/>
    </location>
</feature>
<dbReference type="InterPro" id="IPR050858">
    <property type="entry name" value="Mal-CoA-ACP_Trans/PKS_FabD"/>
</dbReference>
<gene>
    <name evidence="7" type="primary">fabD</name>
    <name evidence="7" type="ORF">ACTOB_006396</name>
</gene>